<keyword evidence="2" id="KW-0812">Transmembrane</keyword>
<evidence type="ECO:0000313" key="3">
    <source>
        <dbReference type="EMBL" id="MCZ0862264.1"/>
    </source>
</evidence>
<feature type="transmembrane region" description="Helical" evidence="2">
    <location>
        <begin position="109"/>
        <end position="131"/>
    </location>
</feature>
<comment type="caution">
    <text evidence="3">The sequence shown here is derived from an EMBL/GenBank/DDBJ whole genome shotgun (WGS) entry which is preliminary data.</text>
</comment>
<keyword evidence="2" id="KW-1133">Transmembrane helix</keyword>
<keyword evidence="2" id="KW-0472">Membrane</keyword>
<keyword evidence="4" id="KW-1185">Reference proteome</keyword>
<feature type="compositionally biased region" description="Polar residues" evidence="1">
    <location>
        <begin position="162"/>
        <end position="171"/>
    </location>
</feature>
<evidence type="ECO:0000256" key="2">
    <source>
        <dbReference type="SAM" id="Phobius"/>
    </source>
</evidence>
<dbReference type="EMBL" id="JAPTGC010000003">
    <property type="protein sequence ID" value="MCZ0862264.1"/>
    <property type="molecule type" value="Genomic_DNA"/>
</dbReference>
<sequence>MIEHGDDATGIFGNPSPEKIAAGTVITAGTPAAETEPAIGETNNTEHGIHPLIPLLDLAVSLTTTISQKSGIEPPNQEIYQDVARDATNEVLWKFAPNFGGDGDENNPLILIPVTLIALGVVFLPTVISIIQKRAAERRAREAEESAQPPAYTPAEVPQMPTAANTPTEPNNDGVYIDEDDPTYVIAQLPLNPKTGIVGI</sequence>
<accession>A0ABT4ILN6</accession>
<proteinExistence type="predicted"/>
<organism evidence="3 4">
    <name type="scientific">Methanocorpusculum vombati</name>
    <dbReference type="NCBI Taxonomy" id="3002864"/>
    <lineage>
        <taxon>Archaea</taxon>
        <taxon>Methanobacteriati</taxon>
        <taxon>Methanobacteriota</taxon>
        <taxon>Stenosarchaea group</taxon>
        <taxon>Methanomicrobia</taxon>
        <taxon>Methanomicrobiales</taxon>
        <taxon>Methanocorpusculaceae</taxon>
        <taxon>Methanocorpusculum</taxon>
    </lineage>
</organism>
<reference evidence="3" key="1">
    <citation type="submission" date="2022-12" db="EMBL/GenBank/DDBJ databases">
        <title>Isolation and characterisation of novel Methanocorpusculum spp. from native Australian herbivores indicates the genus is ancestrally host-associated.</title>
        <authorList>
            <person name="Volmer J.G."/>
            <person name="Soo R.M."/>
            <person name="Evans P.N."/>
            <person name="Hoedt E.C."/>
            <person name="Astorga Alsina A.L."/>
            <person name="Woodcroft B.J."/>
            <person name="Tyson G.W."/>
            <person name="Hugenholtz P."/>
            <person name="Morrison M."/>
        </authorList>
    </citation>
    <scope>NUCLEOTIDE SEQUENCE</scope>
    <source>
        <strain evidence="3">CW153</strain>
    </source>
</reference>
<dbReference type="Proteomes" id="UP001141336">
    <property type="component" value="Unassembled WGS sequence"/>
</dbReference>
<feature type="region of interest" description="Disordered" evidence="1">
    <location>
        <begin position="141"/>
        <end position="174"/>
    </location>
</feature>
<evidence type="ECO:0000256" key="1">
    <source>
        <dbReference type="SAM" id="MobiDB-lite"/>
    </source>
</evidence>
<protein>
    <submittedName>
        <fullName evidence="3">Uncharacterized protein</fullName>
    </submittedName>
</protein>
<dbReference type="RefSeq" id="WP_268922493.1">
    <property type="nucleotide sequence ID" value="NZ_JAPTGC010000003.1"/>
</dbReference>
<evidence type="ECO:0000313" key="4">
    <source>
        <dbReference type="Proteomes" id="UP001141336"/>
    </source>
</evidence>
<name>A0ABT4ILN6_9EURY</name>
<gene>
    <name evidence="3" type="ORF">O0S09_03215</name>
</gene>